<name>A0A914LHQ1_MELIC</name>
<sequence>MITFRMMPQSQIRICISRFWRIFHFLSVHTTTKMPRNIFYFIHNTRGKRLFMKKPIEVYRQNKSFFVHLSKLWPLLDHHLQDSNLGQTSLTDLLQLN</sequence>
<reference evidence="2" key="1">
    <citation type="submission" date="2022-11" db="UniProtKB">
        <authorList>
            <consortium name="WormBaseParasite"/>
        </authorList>
    </citation>
    <scope>IDENTIFICATION</scope>
</reference>
<organism evidence="1 2">
    <name type="scientific">Meloidogyne incognita</name>
    <name type="common">Southern root-knot nematode worm</name>
    <name type="synonym">Oxyuris incognita</name>
    <dbReference type="NCBI Taxonomy" id="6306"/>
    <lineage>
        <taxon>Eukaryota</taxon>
        <taxon>Metazoa</taxon>
        <taxon>Ecdysozoa</taxon>
        <taxon>Nematoda</taxon>
        <taxon>Chromadorea</taxon>
        <taxon>Rhabditida</taxon>
        <taxon>Tylenchina</taxon>
        <taxon>Tylenchomorpha</taxon>
        <taxon>Tylenchoidea</taxon>
        <taxon>Meloidogynidae</taxon>
        <taxon>Meloidogyninae</taxon>
        <taxon>Meloidogyne</taxon>
        <taxon>Meloidogyne incognita group</taxon>
    </lineage>
</organism>
<evidence type="ECO:0000313" key="2">
    <source>
        <dbReference type="WBParaSite" id="Minc3s00511g13550"/>
    </source>
</evidence>
<dbReference type="AlphaFoldDB" id="A0A914LHQ1"/>
<proteinExistence type="predicted"/>
<evidence type="ECO:0000313" key="1">
    <source>
        <dbReference type="Proteomes" id="UP000887563"/>
    </source>
</evidence>
<protein>
    <submittedName>
        <fullName evidence="2">Ovule protein</fullName>
    </submittedName>
</protein>
<accession>A0A914LHQ1</accession>
<dbReference type="WBParaSite" id="Minc3s00511g13550">
    <property type="protein sequence ID" value="Minc3s00511g13550"/>
    <property type="gene ID" value="Minc3s00511g13550"/>
</dbReference>
<dbReference type="Proteomes" id="UP000887563">
    <property type="component" value="Unplaced"/>
</dbReference>
<keyword evidence="1" id="KW-1185">Reference proteome</keyword>